<protein>
    <recommendedName>
        <fullName evidence="2">F-box domain-containing protein</fullName>
    </recommendedName>
</protein>
<keyword evidence="4" id="KW-1185">Reference proteome</keyword>
<dbReference type="SUPFAM" id="SSF81383">
    <property type="entry name" value="F-box domain"/>
    <property type="match status" value="1"/>
</dbReference>
<dbReference type="Proteomes" id="UP000816034">
    <property type="component" value="Unassembled WGS sequence"/>
</dbReference>
<evidence type="ECO:0000256" key="1">
    <source>
        <dbReference type="SAM" id="MobiDB-lite"/>
    </source>
</evidence>
<evidence type="ECO:0000313" key="3">
    <source>
        <dbReference type="EMBL" id="KAG2379409.1"/>
    </source>
</evidence>
<dbReference type="AlphaFoldDB" id="A0AA88KLX6"/>
<feature type="compositionally biased region" description="Acidic residues" evidence="1">
    <location>
        <begin position="23"/>
        <end position="47"/>
    </location>
</feature>
<feature type="compositionally biased region" description="Basic and acidic residues" evidence="1">
    <location>
        <begin position="1"/>
        <end position="14"/>
    </location>
</feature>
<evidence type="ECO:0000313" key="4">
    <source>
        <dbReference type="Proteomes" id="UP000816034"/>
    </source>
</evidence>
<evidence type="ECO:0000259" key="2">
    <source>
        <dbReference type="Pfam" id="PF00646"/>
    </source>
</evidence>
<proteinExistence type="predicted"/>
<dbReference type="InterPro" id="IPR036047">
    <property type="entry name" value="F-box-like_dom_sf"/>
</dbReference>
<dbReference type="InterPro" id="IPR001810">
    <property type="entry name" value="F-box_dom"/>
</dbReference>
<feature type="domain" description="F-box" evidence="2">
    <location>
        <begin position="90"/>
        <end position="124"/>
    </location>
</feature>
<dbReference type="Pfam" id="PF00646">
    <property type="entry name" value="F-box"/>
    <property type="match status" value="1"/>
</dbReference>
<name>A0AA88KLX6_NAELO</name>
<gene>
    <name evidence="3" type="ORF">C9374_007548</name>
</gene>
<organism evidence="3 4">
    <name type="scientific">Naegleria lovaniensis</name>
    <name type="common">Amoeba</name>
    <dbReference type="NCBI Taxonomy" id="51637"/>
    <lineage>
        <taxon>Eukaryota</taxon>
        <taxon>Discoba</taxon>
        <taxon>Heterolobosea</taxon>
        <taxon>Tetramitia</taxon>
        <taxon>Eutetramitia</taxon>
        <taxon>Vahlkampfiidae</taxon>
        <taxon>Naegleria</taxon>
    </lineage>
</organism>
<feature type="region of interest" description="Disordered" evidence="1">
    <location>
        <begin position="1"/>
        <end position="47"/>
    </location>
</feature>
<reference evidence="3 4" key="1">
    <citation type="journal article" date="2018" name="BMC Genomics">
        <title>The genome of Naegleria lovaniensis, the basis for a comparative approach to unravel pathogenicity factors of the human pathogenic amoeba N. fowleri.</title>
        <authorList>
            <person name="Liechti N."/>
            <person name="Schurch N."/>
            <person name="Bruggmann R."/>
            <person name="Wittwer M."/>
        </authorList>
    </citation>
    <scope>NUCLEOTIDE SEQUENCE [LARGE SCALE GENOMIC DNA]</scope>
    <source>
        <strain evidence="3 4">ATCC 30569</strain>
    </source>
</reference>
<accession>A0AA88KLX6</accession>
<dbReference type="RefSeq" id="XP_044546671.1">
    <property type="nucleotide sequence ID" value="XM_044697525.1"/>
</dbReference>
<sequence>MLPDDKELFGEKPLNKRKLNNEESCESDDEEEDSNSEQESQDSDEDSLQLKEYLTNAINNNYIYRDEDPVKTNPNFVPGGTLKTLLNEQPEEVIELILSFMPIHKCVGCSRVSRKFRQVWLRMPCGIVATCEMQLAKYMNTHSDREVLLNSFVEMKGQALYMINRAFDKSEKEQRKKLHQKALEAGKIEVLKLMERAKISDPDRFEKVKHIFQKMQQYDVRDRHDYHRDTLIWYGKSLVIKFEKGGRIDYILKHYVDSGSGYNESEGDCTAGLLQSLGASKDDILWILNLIFDKKTVHYRLEGLIDAEEISW</sequence>
<comment type="caution">
    <text evidence="3">The sequence shown here is derived from an EMBL/GenBank/DDBJ whole genome shotgun (WGS) entry which is preliminary data.</text>
</comment>
<dbReference type="EMBL" id="PYSW02000029">
    <property type="protein sequence ID" value="KAG2379409.1"/>
    <property type="molecule type" value="Genomic_DNA"/>
</dbReference>
<dbReference type="GeneID" id="68100002"/>